<accession>A0AA88I0X0</accession>
<evidence type="ECO:0000313" key="4">
    <source>
        <dbReference type="EMBL" id="KAK2714108.1"/>
    </source>
</evidence>
<dbReference type="SUPFAM" id="SSF103196">
    <property type="entry name" value="Roadblock/LC7 domain"/>
    <property type="match status" value="1"/>
</dbReference>
<comment type="caution">
    <text evidence="5">The sequence shown here is derived from an EMBL/GenBank/DDBJ whole genome shotgun (WGS) entry which is preliminary data.</text>
</comment>
<keyword evidence="6" id="KW-1185">Reference proteome</keyword>
<dbReference type="InterPro" id="IPR004942">
    <property type="entry name" value="Roadblock/LAMTOR2_dom"/>
</dbReference>
<dbReference type="AlphaFoldDB" id="A0AA88I0X0"/>
<dbReference type="PANTHER" id="PTHR13323">
    <property type="entry name" value="LATE ENDOSOMAL/LYSOSOMAL MP1 INTERACTING PROTEIN"/>
    <property type="match status" value="1"/>
</dbReference>
<reference evidence="5" key="1">
    <citation type="submission" date="2023-07" db="EMBL/GenBank/DDBJ databases">
        <title>Chromosome-level genome assembly of Artemia franciscana.</title>
        <authorList>
            <person name="Jo E."/>
        </authorList>
    </citation>
    <scope>NUCLEOTIDE SEQUENCE</scope>
    <source>
        <tissue evidence="5">Whole body</tissue>
    </source>
</reference>
<sequence>MLKPKALTELLSQANTGGVQSTLLLNSEGALLAYSSYANKDGTVSAAIASNIWTAYLKNGKIAFNEDKLQSILIECLNGRVAIVPVANLLLCLYAKTEVCFGILKAKAVALAETLDGPLRQIATS</sequence>
<dbReference type="GO" id="GO:0032008">
    <property type="term" value="P:positive regulation of TOR signaling"/>
    <property type="evidence" value="ECO:0007669"/>
    <property type="project" value="InterPro"/>
</dbReference>
<comment type="similarity">
    <text evidence="1">Belongs to the GAMAD family.</text>
</comment>
<organism evidence="5 6">
    <name type="scientific">Artemia franciscana</name>
    <name type="common">Brine shrimp</name>
    <name type="synonym">Artemia sanfranciscana</name>
    <dbReference type="NCBI Taxonomy" id="6661"/>
    <lineage>
        <taxon>Eukaryota</taxon>
        <taxon>Metazoa</taxon>
        <taxon>Ecdysozoa</taxon>
        <taxon>Arthropoda</taxon>
        <taxon>Crustacea</taxon>
        <taxon>Branchiopoda</taxon>
        <taxon>Anostraca</taxon>
        <taxon>Artemiidae</taxon>
        <taxon>Artemia</taxon>
    </lineage>
</organism>
<evidence type="ECO:0000256" key="2">
    <source>
        <dbReference type="ARBA" id="ARBA00072715"/>
    </source>
</evidence>
<name>A0AA88I0X0_ARTSF</name>
<dbReference type="Pfam" id="PF03259">
    <property type="entry name" value="Robl_LC7"/>
    <property type="match status" value="1"/>
</dbReference>
<evidence type="ECO:0000256" key="1">
    <source>
        <dbReference type="ARBA" id="ARBA00007191"/>
    </source>
</evidence>
<gene>
    <name evidence="4" type="ORF">QYM36_008638</name>
    <name evidence="5" type="ORF">QYM36_008694</name>
</gene>
<dbReference type="InterPro" id="IPR037587">
    <property type="entry name" value="LAMTOR2-like"/>
</dbReference>
<proteinExistence type="inferred from homology"/>
<dbReference type="GO" id="GO:0005737">
    <property type="term" value="C:cytoplasm"/>
    <property type="evidence" value="ECO:0007669"/>
    <property type="project" value="UniProtKB-ARBA"/>
</dbReference>
<dbReference type="Proteomes" id="UP001187531">
    <property type="component" value="Unassembled WGS sequence"/>
</dbReference>
<evidence type="ECO:0000259" key="3">
    <source>
        <dbReference type="SMART" id="SM00960"/>
    </source>
</evidence>
<dbReference type="FunFam" id="3.30.450.30:FF:000004">
    <property type="entry name" value="ragulator complex protein LAMTOR2"/>
    <property type="match status" value="1"/>
</dbReference>
<dbReference type="Gene3D" id="3.30.450.30">
    <property type="entry name" value="Dynein light chain 2a, cytoplasmic"/>
    <property type="match status" value="1"/>
</dbReference>
<dbReference type="GO" id="GO:0060090">
    <property type="term" value="F:molecular adaptor activity"/>
    <property type="evidence" value="ECO:0007669"/>
    <property type="project" value="InterPro"/>
</dbReference>
<dbReference type="EMBL" id="JAVRJZ010000013">
    <property type="protein sequence ID" value="KAK2714212.1"/>
    <property type="molecule type" value="Genomic_DNA"/>
</dbReference>
<dbReference type="SMART" id="SM00960">
    <property type="entry name" value="Robl_LC7"/>
    <property type="match status" value="1"/>
</dbReference>
<protein>
    <recommendedName>
        <fullName evidence="2">Ragulator complex protein LAMTOR2 homolog</fullName>
    </recommendedName>
</protein>
<evidence type="ECO:0000313" key="5">
    <source>
        <dbReference type="EMBL" id="KAK2714212.1"/>
    </source>
</evidence>
<dbReference type="GO" id="GO:0005085">
    <property type="term" value="F:guanyl-nucleotide exchange factor activity"/>
    <property type="evidence" value="ECO:0007669"/>
    <property type="project" value="InterPro"/>
</dbReference>
<feature type="domain" description="Roadblock/LAMTOR2" evidence="3">
    <location>
        <begin position="7"/>
        <end position="95"/>
    </location>
</feature>
<dbReference type="EMBL" id="JAVRJZ010000013">
    <property type="protein sequence ID" value="KAK2714108.1"/>
    <property type="molecule type" value="Genomic_DNA"/>
</dbReference>
<evidence type="ECO:0000313" key="6">
    <source>
        <dbReference type="Proteomes" id="UP001187531"/>
    </source>
</evidence>